<dbReference type="SUPFAM" id="SSF51679">
    <property type="entry name" value="Bacterial luciferase-like"/>
    <property type="match status" value="1"/>
</dbReference>
<gene>
    <name evidence="6" type="ORF">ACFPJ4_00970</name>
</gene>
<evidence type="ECO:0000313" key="7">
    <source>
        <dbReference type="Proteomes" id="UP001596039"/>
    </source>
</evidence>
<evidence type="ECO:0000256" key="2">
    <source>
        <dbReference type="ARBA" id="ARBA00022643"/>
    </source>
</evidence>
<dbReference type="PANTHER" id="PTHR42847:SF8">
    <property type="entry name" value="CONSERVED PROTEIN"/>
    <property type="match status" value="1"/>
</dbReference>
<dbReference type="InterPro" id="IPR050172">
    <property type="entry name" value="SsuD_RutA_monooxygenase"/>
</dbReference>
<evidence type="ECO:0000256" key="4">
    <source>
        <dbReference type="ARBA" id="ARBA00023033"/>
    </source>
</evidence>
<evidence type="ECO:0000259" key="5">
    <source>
        <dbReference type="Pfam" id="PF00296"/>
    </source>
</evidence>
<dbReference type="Gene3D" id="3.20.20.30">
    <property type="entry name" value="Luciferase-like domain"/>
    <property type="match status" value="1"/>
</dbReference>
<dbReference type="InterPro" id="IPR036661">
    <property type="entry name" value="Luciferase-like_sf"/>
</dbReference>
<keyword evidence="3" id="KW-0560">Oxidoreductase</keyword>
<reference evidence="7" key="1">
    <citation type="journal article" date="2019" name="Int. J. Syst. Evol. Microbiol.">
        <title>The Global Catalogue of Microorganisms (GCM) 10K type strain sequencing project: providing services to taxonomists for standard genome sequencing and annotation.</title>
        <authorList>
            <consortium name="The Broad Institute Genomics Platform"/>
            <consortium name="The Broad Institute Genome Sequencing Center for Infectious Disease"/>
            <person name="Wu L."/>
            <person name="Ma J."/>
        </authorList>
    </citation>
    <scope>NUCLEOTIDE SEQUENCE [LARGE SCALE GENOMIC DNA]</scope>
    <source>
        <strain evidence="7">CGMCC 4.6997</strain>
    </source>
</reference>
<keyword evidence="4" id="KW-0503">Monooxygenase</keyword>
<protein>
    <submittedName>
        <fullName evidence="6">LLM class F420-dependent oxidoreductase</fullName>
    </submittedName>
</protein>
<keyword evidence="7" id="KW-1185">Reference proteome</keyword>
<name>A0ABW0NKA3_9MICO</name>
<comment type="caution">
    <text evidence="6">The sequence shown here is derived from an EMBL/GenBank/DDBJ whole genome shotgun (WGS) entry which is preliminary data.</text>
</comment>
<feature type="domain" description="Luciferase-like" evidence="5">
    <location>
        <begin position="26"/>
        <end position="230"/>
    </location>
</feature>
<dbReference type="RefSeq" id="WP_386738417.1">
    <property type="nucleotide sequence ID" value="NZ_JBHSMG010000001.1"/>
</dbReference>
<organism evidence="6 7">
    <name type="scientific">Lysinimonas soli</name>
    <dbReference type="NCBI Taxonomy" id="1074233"/>
    <lineage>
        <taxon>Bacteria</taxon>
        <taxon>Bacillati</taxon>
        <taxon>Actinomycetota</taxon>
        <taxon>Actinomycetes</taxon>
        <taxon>Micrococcales</taxon>
        <taxon>Microbacteriaceae</taxon>
        <taxon>Lysinimonas</taxon>
    </lineage>
</organism>
<accession>A0ABW0NKA3</accession>
<evidence type="ECO:0000256" key="1">
    <source>
        <dbReference type="ARBA" id="ARBA00022630"/>
    </source>
</evidence>
<evidence type="ECO:0000313" key="6">
    <source>
        <dbReference type="EMBL" id="MFC5500804.1"/>
    </source>
</evidence>
<proteinExistence type="predicted"/>
<dbReference type="Pfam" id="PF00296">
    <property type="entry name" value="Bac_luciferase"/>
    <property type="match status" value="1"/>
</dbReference>
<dbReference type="NCBIfam" id="TIGR03856">
    <property type="entry name" value="F420_MSMEG_2906"/>
    <property type="match status" value="1"/>
</dbReference>
<dbReference type="Proteomes" id="UP001596039">
    <property type="component" value="Unassembled WGS sequence"/>
</dbReference>
<dbReference type="PANTHER" id="PTHR42847">
    <property type="entry name" value="ALKANESULFONATE MONOOXYGENASE"/>
    <property type="match status" value="1"/>
</dbReference>
<dbReference type="EMBL" id="JBHSMG010000001">
    <property type="protein sequence ID" value="MFC5500804.1"/>
    <property type="molecule type" value="Genomic_DNA"/>
</dbReference>
<evidence type="ECO:0000256" key="3">
    <source>
        <dbReference type="ARBA" id="ARBA00023002"/>
    </source>
</evidence>
<keyword evidence="1" id="KW-0285">Flavoprotein</keyword>
<sequence length="289" mass="31812">MSDPGDNFQNSARPARVAVVVKPHHASYAELRAAAVAADEAGADVIFGWDHFFPLTGDLGGRTLEAWTLLSAYAEVTHRAELGILVASNGYRNPDLHANMARTVDHISAREGGTGRVIFGIGAGWSDLDYAEYGYDFGTAPDRLRKLGNDLPRIKARWEKLNPPPTRRIPILIGGGGEKVTLRLAARHADIWHAGGSIETLAHKHQVLDEWCATEGRDPSEIERSADVPLRAMSYPQRQGEDYIARATALYDIGTRLFVVGLESEMHWDLGRVRELLAWRDDVNARAAT</sequence>
<dbReference type="InterPro" id="IPR022480">
    <property type="entry name" value="F420_MSMEG2906"/>
</dbReference>
<dbReference type="InterPro" id="IPR011251">
    <property type="entry name" value="Luciferase-like_dom"/>
</dbReference>
<keyword evidence="2" id="KW-0288">FMN</keyword>